<feature type="compositionally biased region" description="Basic residues" evidence="3">
    <location>
        <begin position="1473"/>
        <end position="1519"/>
    </location>
</feature>
<dbReference type="EC" id="3.1.3.48" evidence="1"/>
<reference evidence="5" key="1">
    <citation type="submission" date="2022-02" db="EMBL/GenBank/DDBJ databases">
        <authorList>
            <person name="King R."/>
        </authorList>
    </citation>
    <scope>NUCLEOTIDE SEQUENCE</scope>
</reference>
<sequence length="1626" mass="178718">MDNLRKKNSVKLKRKCREIGQSSPSMMWKRSIVQATTGCARATAALAMLLTVFASTWRGGACADLVIEIPGSVGGEAEADGGRYRLDYRPPHGTPPPNFTVPARANTINFQGLPGTKYHFMLYYSNATFADLLTWNQTIITAPEPPTNLTVTLGRNKQAYISWSPPAHGDYTGFRFKVIPLTERAEGGANNITAEGAATNHTLRDLSPGATYQLHAFTLLHDKESAAYASRNFTTKPNTPGKFIVWFRNETTLLVLWQPPYPPGAYTHYKVSIVPPDARDSELYVEKEGEPPGPAQAAFKGLVPGRAYNISVQTVSEPEISAPTTAQYRTVPLRPRNVTVPLADLKETSFKVTWLPPLEESEFEKYQVSVSGTGGGGRRLAPVVRARNDTPACAFEGLEPGAPYTVTVKTMSGKVTSWPAATDLTLKPLPVRDLAWRYAADGAVDLWWAPAPASTQDEYKVSYHEAGPSRDDSNTLSTAEPRVTLRALLAGRNYSVWVAAVSRGVAAEPRAAALATRPLAPVLLAARASDSDLRLSWRSDVNSRQDGYELSYRRAPPPAAPAGPAAPDAAPAPDAVYHKLETTETSATLSELFPGAVYEIQLAAVSHGLRSERLVLRRGVRPRPALWLRLARATSNSVLVSWAGPPRRASALGGFVLRYRTRAEPRWTALPPLPPDADHAEIPNMTHGEHYIIELDTLSEPADGEAVESDRPQREEHTVRPNPVSNVEQLVDTRNMTLEWPVPGGRVEWYSLHWRPVGPGAAAGARNLSAPAGPRARAALDGLQPGRAYTVSIAAHSYNLSSDVFTMDTRTRPLIQSEMTIVNEPGTDDDNDTASTTLKVIYTRTPGSASQFDSYRFQLEGAGAEPRWSTRPADAEGQAVEFSGLVPGRLYNVTMWTVSHNVTSHPVQRQARLFPRPITQLNATEIGAREITLAWDKPVGDYTDFEVQYLTDVDQLQTLTTEDLGIKVEALRPHSVYTFTVVVVAGRGGALRLTSRGRSADVRTRQAPPPAPRDFRVTRALPAELRLAWDLPPHDANGDLRRFLLEYAPQADPDRVTTVEFPPDAREGVVSGLVPGAVYWLRVRGETGAGPGPAARLLQHMAIGAPPRPPAAATPRELRRSSSTVAVRFRADYFSAANGNVTAYTLVLAEQPRNDTPARLPSWRDVQALAAWPPYQVTEPYYPFHSSPVEEFTIGSERCDAGGRAYCNGPLKPGTKYYVKLRAFTAPDKFTDTGYAVVYTEVDNTAWIVARRARARRRAHVAARARGRLHRPLPPHVRRLRLQVQRGVRGAEARGARAALLGRRPARQPAQEPLHQHPAVRPLALQAAARGRRGGLRLHQRQLRARPQLAARVHRHAGPAALHARRLLAHVLGVRLPRHRHADALRGEGPREVRPLLALRHAARVLRGHRRHGAQRVALPRLDRDGAHAVPRRRAARAEALPLHDVARLRRARPAHHAGALRARLPRALPARRAPRRRALQRRRGPLRHLHHARHGAAAARRARRLPRRLRHGARHAPRARLDGADGAAVHLHPPVPRGRAGGAGPGRAAAAPPPQRRLRRRRGHRRVRHVGARPAPRAPRPAPRAPRPAPRGLRPGPRAPNCALLRSKARPLNLKLMYLNYILSR</sequence>
<dbReference type="SMART" id="SM00060">
    <property type="entry name" value="FN3"/>
    <property type="match status" value="11"/>
</dbReference>
<dbReference type="InterPro" id="IPR050991">
    <property type="entry name" value="ECM_Regulatory_Proteins"/>
</dbReference>
<dbReference type="InterPro" id="IPR013783">
    <property type="entry name" value="Ig-like_fold"/>
</dbReference>
<dbReference type="PROSITE" id="PS50853">
    <property type="entry name" value="FN3"/>
    <property type="match status" value="7"/>
</dbReference>
<feature type="domain" description="Fibronectin type-III" evidence="4">
    <location>
        <begin position="145"/>
        <end position="238"/>
    </location>
</feature>
<evidence type="ECO:0000256" key="3">
    <source>
        <dbReference type="SAM" id="MobiDB-lite"/>
    </source>
</evidence>
<dbReference type="GO" id="GO:0004725">
    <property type="term" value="F:protein tyrosine phosphatase activity"/>
    <property type="evidence" value="ECO:0007669"/>
    <property type="project" value="UniProtKB-EC"/>
</dbReference>
<dbReference type="Pfam" id="PF00041">
    <property type="entry name" value="fn3"/>
    <property type="match status" value="8"/>
</dbReference>
<feature type="compositionally biased region" description="Basic and acidic residues" evidence="3">
    <location>
        <begin position="708"/>
        <end position="719"/>
    </location>
</feature>
<dbReference type="SUPFAM" id="SSF49265">
    <property type="entry name" value="Fibronectin type III"/>
    <property type="match status" value="7"/>
</dbReference>
<evidence type="ECO:0000259" key="4">
    <source>
        <dbReference type="PROSITE" id="PS50853"/>
    </source>
</evidence>
<dbReference type="Gene3D" id="2.60.40.10">
    <property type="entry name" value="Immunoglobulins"/>
    <property type="match status" value="10"/>
</dbReference>
<feature type="compositionally biased region" description="Basic residues" evidence="3">
    <location>
        <begin position="1557"/>
        <end position="1572"/>
    </location>
</feature>
<proteinExistence type="predicted"/>
<feature type="compositionally biased region" description="Pro residues" evidence="3">
    <location>
        <begin position="1577"/>
        <end position="1590"/>
    </location>
</feature>
<dbReference type="EMBL" id="LR824541">
    <property type="protein sequence ID" value="CAH1635435.1"/>
    <property type="molecule type" value="Genomic_DNA"/>
</dbReference>
<feature type="region of interest" description="Disordered" evidence="3">
    <location>
        <begin position="702"/>
        <end position="723"/>
    </location>
</feature>
<dbReference type="InterPro" id="IPR003961">
    <property type="entry name" value="FN3_dom"/>
</dbReference>
<feature type="domain" description="Fibronectin type-III" evidence="4">
    <location>
        <begin position="239"/>
        <end position="334"/>
    </location>
</feature>
<evidence type="ECO:0000313" key="6">
    <source>
        <dbReference type="Proteomes" id="UP001153321"/>
    </source>
</evidence>
<dbReference type="PANTHER" id="PTHR46708">
    <property type="entry name" value="TENASCIN"/>
    <property type="match status" value="1"/>
</dbReference>
<dbReference type="CDD" id="cd00063">
    <property type="entry name" value="FN3"/>
    <property type="match status" value="9"/>
</dbReference>
<dbReference type="InterPro" id="IPR041201">
    <property type="entry name" value="PTPRJ_TM"/>
</dbReference>
<feature type="region of interest" description="Disordered" evidence="3">
    <location>
        <begin position="1470"/>
        <end position="1605"/>
    </location>
</feature>
<gene>
    <name evidence="5" type="ORF">SPLIT_LOCUS797</name>
</gene>
<accession>A0A9P0N0J0</accession>
<dbReference type="Pfam" id="PF18861">
    <property type="entry name" value="PTP_tm"/>
    <property type="match status" value="1"/>
</dbReference>
<feature type="region of interest" description="Disordered" evidence="3">
    <location>
        <begin position="548"/>
        <end position="572"/>
    </location>
</feature>
<feature type="domain" description="Fibronectin type-III" evidence="4">
    <location>
        <begin position="720"/>
        <end position="814"/>
    </location>
</feature>
<feature type="domain" description="Fibronectin type-III" evidence="4">
    <location>
        <begin position="1011"/>
        <end position="1108"/>
    </location>
</feature>
<keyword evidence="2" id="KW-0677">Repeat</keyword>
<evidence type="ECO:0000313" key="5">
    <source>
        <dbReference type="EMBL" id="CAH1635435.1"/>
    </source>
</evidence>
<feature type="compositionally biased region" description="Low complexity" evidence="3">
    <location>
        <begin position="562"/>
        <end position="572"/>
    </location>
</feature>
<dbReference type="FunFam" id="2.60.40.10:FF:000823">
    <property type="entry name" value="Tyrosine-protein phosphatase 10D"/>
    <property type="match status" value="1"/>
</dbReference>
<dbReference type="PANTHER" id="PTHR46708:SF2">
    <property type="entry name" value="FIBRONECTIN TYPE-III DOMAIN-CONTAINING PROTEIN"/>
    <property type="match status" value="1"/>
</dbReference>
<dbReference type="Proteomes" id="UP001153321">
    <property type="component" value="Chromosome 10"/>
</dbReference>
<evidence type="ECO:0000256" key="2">
    <source>
        <dbReference type="ARBA" id="ARBA00022737"/>
    </source>
</evidence>
<dbReference type="InterPro" id="IPR036116">
    <property type="entry name" value="FN3_sf"/>
</dbReference>
<organism evidence="5 6">
    <name type="scientific">Spodoptera littoralis</name>
    <name type="common">Egyptian cotton leafworm</name>
    <dbReference type="NCBI Taxonomy" id="7109"/>
    <lineage>
        <taxon>Eukaryota</taxon>
        <taxon>Metazoa</taxon>
        <taxon>Ecdysozoa</taxon>
        <taxon>Arthropoda</taxon>
        <taxon>Hexapoda</taxon>
        <taxon>Insecta</taxon>
        <taxon>Pterygota</taxon>
        <taxon>Neoptera</taxon>
        <taxon>Endopterygota</taxon>
        <taxon>Lepidoptera</taxon>
        <taxon>Glossata</taxon>
        <taxon>Ditrysia</taxon>
        <taxon>Noctuoidea</taxon>
        <taxon>Noctuidae</taxon>
        <taxon>Amphipyrinae</taxon>
        <taxon>Spodoptera</taxon>
    </lineage>
</organism>
<feature type="compositionally biased region" description="Low complexity" evidence="3">
    <location>
        <begin position="1591"/>
        <end position="1601"/>
    </location>
</feature>
<feature type="domain" description="Fibronectin type-III" evidence="4">
    <location>
        <begin position="336"/>
        <end position="431"/>
    </location>
</feature>
<keyword evidence="6" id="KW-1185">Reference proteome</keyword>
<evidence type="ECO:0000256" key="1">
    <source>
        <dbReference type="ARBA" id="ARBA00013064"/>
    </source>
</evidence>
<feature type="domain" description="Fibronectin type-III" evidence="4">
    <location>
        <begin position="517"/>
        <end position="625"/>
    </location>
</feature>
<name>A0A9P0N0J0_SPOLI</name>
<feature type="domain" description="Fibronectin type-III" evidence="4">
    <location>
        <begin position="917"/>
        <end position="1010"/>
    </location>
</feature>
<protein>
    <recommendedName>
        <fullName evidence="1">protein-tyrosine-phosphatase</fullName>
        <ecNumber evidence="1">3.1.3.48</ecNumber>
    </recommendedName>
</protein>